<reference evidence="5 6" key="1">
    <citation type="journal article" date="2023" name="bioRxiv">
        <title>Conserved and derived expression patterns and positive selection on dental genes reveal complex evolutionary context of ever-growing rodent molars.</title>
        <authorList>
            <person name="Calamari Z.T."/>
            <person name="Song A."/>
            <person name="Cohen E."/>
            <person name="Akter M."/>
            <person name="Roy R.D."/>
            <person name="Hallikas O."/>
            <person name="Christensen M.M."/>
            <person name="Li P."/>
            <person name="Marangoni P."/>
            <person name="Jernvall J."/>
            <person name="Klein O.D."/>
        </authorList>
    </citation>
    <scope>NUCLEOTIDE SEQUENCE [LARGE SCALE GENOMIC DNA]</scope>
    <source>
        <strain evidence="5">V071</strain>
    </source>
</reference>
<dbReference type="PANTHER" id="PTHR11655:SF46">
    <property type="entry name" value="LARGE RIBOSOMAL SUBUNIT PROTEIN UL6"/>
    <property type="match status" value="1"/>
</dbReference>
<sequence length="433" mass="49068">MKAEQSKALPFPCGSETLEPLTRLCLASHTFANSFICSLRGRVDFNSGYFSKGLTFHRVQFKRENLNLRKRKRQSSPQIQLYAKNIPQKCPYHLISLSSSETRKLASRSIKRLAQVFTLIDAEAEYLITRKQNYMVAIQENGSLVEIRNLLDEKSIHRVRVRTGVALSGSQAQKDELILEGNDIELVSNSAALIQQATTVKNKAIRKCLDAAYVSEKGAAQQPDERCLKRKQKYDKFYIRFRVTVEHPLQLSLAWQQALATTPHLAAAEKTVTPVKELFNLQRGLDSQVKNHSLRGRFQNSLTAESFMTLELDHRKCLITLYRCVPAYSRGIIWDNGQRTNPRVTRDRARPGIGAELTSRKARPVNRVGMGAKREPQGGLPGFAAGKAPHWEGLRRGRPPEAPEEGREEMLPRRAWASHELLRVRPRLLPGRS</sequence>
<evidence type="ECO:0000256" key="4">
    <source>
        <dbReference type="SAM" id="MobiDB-lite"/>
    </source>
</evidence>
<evidence type="ECO:0000256" key="2">
    <source>
        <dbReference type="ARBA" id="ARBA00022980"/>
    </source>
</evidence>
<dbReference type="GO" id="GO:0003735">
    <property type="term" value="F:structural constituent of ribosome"/>
    <property type="evidence" value="ECO:0007669"/>
    <property type="project" value="InterPro"/>
</dbReference>
<evidence type="ECO:0000313" key="5">
    <source>
        <dbReference type="EMBL" id="KAK7818619.1"/>
    </source>
</evidence>
<protein>
    <submittedName>
        <fullName evidence="5">Uncharacterized protein</fullName>
    </submittedName>
</protein>
<dbReference type="GO" id="GO:0019843">
    <property type="term" value="F:rRNA binding"/>
    <property type="evidence" value="ECO:0007669"/>
    <property type="project" value="InterPro"/>
</dbReference>
<dbReference type="SUPFAM" id="SSF56053">
    <property type="entry name" value="Ribosomal protein L6"/>
    <property type="match status" value="1"/>
</dbReference>
<comment type="similarity">
    <text evidence="1">Belongs to the universal ribosomal protein uL6 family.</text>
</comment>
<keyword evidence="6" id="KW-1185">Reference proteome</keyword>
<dbReference type="EMBL" id="JBBHLL010000086">
    <property type="protein sequence ID" value="KAK7818619.1"/>
    <property type="molecule type" value="Genomic_DNA"/>
</dbReference>
<accession>A0AAW0IW32</accession>
<dbReference type="Gene3D" id="3.90.930.12">
    <property type="entry name" value="Ribosomal protein L6, alpha-beta domain"/>
    <property type="match status" value="1"/>
</dbReference>
<feature type="compositionally biased region" description="Basic and acidic residues" evidence="4">
    <location>
        <begin position="389"/>
        <end position="411"/>
    </location>
</feature>
<evidence type="ECO:0000256" key="1">
    <source>
        <dbReference type="ARBA" id="ARBA00009356"/>
    </source>
</evidence>
<dbReference type="Proteomes" id="UP001488838">
    <property type="component" value="Unassembled WGS sequence"/>
</dbReference>
<dbReference type="AlphaFoldDB" id="A0AAW0IW32"/>
<gene>
    <name evidence="5" type="ORF">U0070_001594</name>
</gene>
<dbReference type="GO" id="GO:0002181">
    <property type="term" value="P:cytoplasmic translation"/>
    <property type="evidence" value="ECO:0007669"/>
    <property type="project" value="TreeGrafter"/>
</dbReference>
<dbReference type="InterPro" id="IPR036789">
    <property type="entry name" value="Ribosomal_uL6-like_a/b-dom_sf"/>
</dbReference>
<name>A0AAW0IW32_MYOGA</name>
<dbReference type="PANTHER" id="PTHR11655">
    <property type="entry name" value="60S/50S RIBOSOMAL PROTEIN L6/L9"/>
    <property type="match status" value="1"/>
</dbReference>
<organism evidence="5 6">
    <name type="scientific">Myodes glareolus</name>
    <name type="common">Bank vole</name>
    <name type="synonym">Clethrionomys glareolus</name>
    <dbReference type="NCBI Taxonomy" id="447135"/>
    <lineage>
        <taxon>Eukaryota</taxon>
        <taxon>Metazoa</taxon>
        <taxon>Chordata</taxon>
        <taxon>Craniata</taxon>
        <taxon>Vertebrata</taxon>
        <taxon>Euteleostomi</taxon>
        <taxon>Mammalia</taxon>
        <taxon>Eutheria</taxon>
        <taxon>Euarchontoglires</taxon>
        <taxon>Glires</taxon>
        <taxon>Rodentia</taxon>
        <taxon>Myomorpha</taxon>
        <taxon>Muroidea</taxon>
        <taxon>Cricetidae</taxon>
        <taxon>Arvicolinae</taxon>
        <taxon>Myodes</taxon>
    </lineage>
</organism>
<evidence type="ECO:0000256" key="3">
    <source>
        <dbReference type="ARBA" id="ARBA00023274"/>
    </source>
</evidence>
<evidence type="ECO:0000313" key="6">
    <source>
        <dbReference type="Proteomes" id="UP001488838"/>
    </source>
</evidence>
<dbReference type="InterPro" id="IPR000702">
    <property type="entry name" value="Ribosomal_uL6-like"/>
</dbReference>
<keyword evidence="3" id="KW-0687">Ribonucleoprotein</keyword>
<comment type="caution">
    <text evidence="5">The sequence shown here is derived from an EMBL/GenBank/DDBJ whole genome shotgun (WGS) entry which is preliminary data.</text>
</comment>
<dbReference type="GO" id="GO:0022625">
    <property type="term" value="C:cytosolic large ribosomal subunit"/>
    <property type="evidence" value="ECO:0007669"/>
    <property type="project" value="TreeGrafter"/>
</dbReference>
<proteinExistence type="inferred from homology"/>
<feature type="region of interest" description="Disordered" evidence="4">
    <location>
        <begin position="370"/>
        <end position="411"/>
    </location>
</feature>
<keyword evidence="2" id="KW-0689">Ribosomal protein</keyword>